<keyword evidence="1" id="KW-0472">Membrane</keyword>
<keyword evidence="1" id="KW-1133">Transmembrane helix</keyword>
<dbReference type="EMBL" id="JAEQNB010000002">
    <property type="protein sequence ID" value="MBL0386525.1"/>
    <property type="molecule type" value="Genomic_DNA"/>
</dbReference>
<accession>A0ABS1J8M4</accession>
<protein>
    <recommendedName>
        <fullName evidence="4">DUF3995 domain-containing protein</fullName>
    </recommendedName>
</protein>
<name>A0ABS1J8M4_9BACL</name>
<evidence type="ECO:0000313" key="2">
    <source>
        <dbReference type="EMBL" id="MBL0386525.1"/>
    </source>
</evidence>
<organism evidence="2 3">
    <name type="scientific">Tumebacillus amylolyticus</name>
    <dbReference type="NCBI Taxonomy" id="2801339"/>
    <lineage>
        <taxon>Bacteria</taxon>
        <taxon>Bacillati</taxon>
        <taxon>Bacillota</taxon>
        <taxon>Bacilli</taxon>
        <taxon>Bacillales</taxon>
        <taxon>Alicyclobacillaceae</taxon>
        <taxon>Tumebacillus</taxon>
    </lineage>
</organism>
<proteinExistence type="predicted"/>
<gene>
    <name evidence="2" type="ORF">JJB07_07675</name>
</gene>
<reference evidence="2 3" key="1">
    <citation type="submission" date="2021-01" db="EMBL/GenBank/DDBJ databases">
        <title>Tumebacillus sp. strain ITR2 16S ribosomal RNA gene Genome sequencing and assembly.</title>
        <authorList>
            <person name="Kang M."/>
        </authorList>
    </citation>
    <scope>NUCLEOTIDE SEQUENCE [LARGE SCALE GENOMIC DNA]</scope>
    <source>
        <strain evidence="2 3">ITR2</strain>
    </source>
</reference>
<dbReference type="RefSeq" id="WP_201633182.1">
    <property type="nucleotide sequence ID" value="NZ_JAEQNB010000002.1"/>
</dbReference>
<sequence length="166" mass="18945">MNGERILKVGIFAYLLIWFIGGFWGMAAVHSGLLDARYLGIDFLKLKEYVYYGLSGAIGGVLYELRIFHEFYHRFNRRWAYWYVMRPFLCGGTAIMIILLFKSGIMLMQVPDSLAAKVGLSFLVGYGFGKVIDKIKALTETLFNGKKQADPNINDPVDKTERIEKL</sequence>
<feature type="transmembrane region" description="Helical" evidence="1">
    <location>
        <begin position="80"/>
        <end position="101"/>
    </location>
</feature>
<keyword evidence="3" id="KW-1185">Reference proteome</keyword>
<dbReference type="Proteomes" id="UP000602284">
    <property type="component" value="Unassembled WGS sequence"/>
</dbReference>
<evidence type="ECO:0000256" key="1">
    <source>
        <dbReference type="SAM" id="Phobius"/>
    </source>
</evidence>
<evidence type="ECO:0000313" key="3">
    <source>
        <dbReference type="Proteomes" id="UP000602284"/>
    </source>
</evidence>
<feature type="transmembrane region" description="Helical" evidence="1">
    <location>
        <begin position="49"/>
        <end position="68"/>
    </location>
</feature>
<evidence type="ECO:0008006" key="4">
    <source>
        <dbReference type="Google" id="ProtNLM"/>
    </source>
</evidence>
<feature type="transmembrane region" description="Helical" evidence="1">
    <location>
        <begin position="12"/>
        <end position="29"/>
    </location>
</feature>
<comment type="caution">
    <text evidence="2">The sequence shown here is derived from an EMBL/GenBank/DDBJ whole genome shotgun (WGS) entry which is preliminary data.</text>
</comment>
<keyword evidence="1" id="KW-0812">Transmembrane</keyword>